<evidence type="ECO:0008006" key="4">
    <source>
        <dbReference type="Google" id="ProtNLM"/>
    </source>
</evidence>
<dbReference type="AlphaFoldDB" id="A0A1I1G1R8"/>
<dbReference type="Proteomes" id="UP000199058">
    <property type="component" value="Unassembled WGS sequence"/>
</dbReference>
<reference evidence="2 3" key="1">
    <citation type="submission" date="2016-10" db="EMBL/GenBank/DDBJ databases">
        <authorList>
            <person name="de Groot N.N."/>
        </authorList>
    </citation>
    <scope>NUCLEOTIDE SEQUENCE [LARGE SCALE GENOMIC DNA]</scope>
    <source>
        <strain evidence="2 3">DSM 18438</strain>
    </source>
</reference>
<organism evidence="2 3">
    <name type="scientific">Marinospirillum celere</name>
    <dbReference type="NCBI Taxonomy" id="1122252"/>
    <lineage>
        <taxon>Bacteria</taxon>
        <taxon>Pseudomonadati</taxon>
        <taxon>Pseudomonadota</taxon>
        <taxon>Gammaproteobacteria</taxon>
        <taxon>Oceanospirillales</taxon>
        <taxon>Oceanospirillaceae</taxon>
        <taxon>Marinospirillum</taxon>
    </lineage>
</organism>
<dbReference type="RefSeq" id="WP_091961045.1">
    <property type="nucleotide sequence ID" value="NZ_FOLH01000002.1"/>
</dbReference>
<evidence type="ECO:0000256" key="1">
    <source>
        <dbReference type="SAM" id="SignalP"/>
    </source>
</evidence>
<gene>
    <name evidence="2" type="ORF">SAMN05660443_1363</name>
</gene>
<keyword evidence="3" id="KW-1185">Reference proteome</keyword>
<feature type="signal peptide" evidence="1">
    <location>
        <begin position="1"/>
        <end position="28"/>
    </location>
</feature>
<feature type="chain" id="PRO_5011486745" description="DUF3108 domain-containing protein" evidence="1">
    <location>
        <begin position="29"/>
        <end position="222"/>
    </location>
</feature>
<proteinExistence type="predicted"/>
<evidence type="ECO:0000313" key="3">
    <source>
        <dbReference type="Proteomes" id="UP000199058"/>
    </source>
</evidence>
<accession>A0A1I1G1R8</accession>
<sequence length="222" mass="25417">MKKRLVYLTAHLVLLSSILLVSATQALAYPSFEASYRVTSNQYSLAPSATIQHQLTYDQGEVTSHMNASVRLARWEETSTFYAENGQLEAGNFDMYTRVILRRRNYELATEDFDQELPAYDRQSAIFYMATAIHDMEPDQIQSIMLVDERGLADELVIDLAGFTEMEGLKVAEVYFWKTKKPAEYTQAYLAIDYPGLLVFAQVHGSKGEKLLTFQLLDWERL</sequence>
<name>A0A1I1G1R8_9GAMM</name>
<dbReference type="EMBL" id="FOLH01000002">
    <property type="protein sequence ID" value="SFC05779.1"/>
    <property type="molecule type" value="Genomic_DNA"/>
</dbReference>
<dbReference type="STRING" id="1122252.SAMN05660443_1363"/>
<keyword evidence="1" id="KW-0732">Signal</keyword>
<evidence type="ECO:0000313" key="2">
    <source>
        <dbReference type="EMBL" id="SFC05779.1"/>
    </source>
</evidence>
<protein>
    <recommendedName>
        <fullName evidence="4">DUF3108 domain-containing protein</fullName>
    </recommendedName>
</protein>